<accession>A0ACC2LN25</accession>
<reference evidence="1 2" key="1">
    <citation type="journal article" date="2022" name="Hortic Res">
        <title>A haplotype resolved chromosomal level avocado genome allows analysis of novel avocado genes.</title>
        <authorList>
            <person name="Nath O."/>
            <person name="Fletcher S.J."/>
            <person name="Hayward A."/>
            <person name="Shaw L.M."/>
            <person name="Masouleh A.K."/>
            <person name="Furtado A."/>
            <person name="Henry R.J."/>
            <person name="Mitter N."/>
        </authorList>
    </citation>
    <scope>NUCLEOTIDE SEQUENCE [LARGE SCALE GENOMIC DNA]</scope>
    <source>
        <strain evidence="2">cv. Hass</strain>
    </source>
</reference>
<dbReference type="Proteomes" id="UP001234297">
    <property type="component" value="Chromosome 3"/>
</dbReference>
<name>A0ACC2LN25_PERAE</name>
<evidence type="ECO:0000313" key="1">
    <source>
        <dbReference type="EMBL" id="KAJ8634816.1"/>
    </source>
</evidence>
<comment type="caution">
    <text evidence="1">The sequence shown here is derived from an EMBL/GenBank/DDBJ whole genome shotgun (WGS) entry which is preliminary data.</text>
</comment>
<protein>
    <submittedName>
        <fullName evidence="1">Uncharacterized protein</fullName>
    </submittedName>
</protein>
<organism evidence="1 2">
    <name type="scientific">Persea americana</name>
    <name type="common">Avocado</name>
    <dbReference type="NCBI Taxonomy" id="3435"/>
    <lineage>
        <taxon>Eukaryota</taxon>
        <taxon>Viridiplantae</taxon>
        <taxon>Streptophyta</taxon>
        <taxon>Embryophyta</taxon>
        <taxon>Tracheophyta</taxon>
        <taxon>Spermatophyta</taxon>
        <taxon>Magnoliopsida</taxon>
        <taxon>Magnoliidae</taxon>
        <taxon>Laurales</taxon>
        <taxon>Lauraceae</taxon>
        <taxon>Persea</taxon>
    </lineage>
</organism>
<gene>
    <name evidence="1" type="ORF">MRB53_009083</name>
</gene>
<proteinExistence type="predicted"/>
<sequence length="70" mass="8010">MGDLEIDKHVQYILAVEKKKDDFESLVMEHLRMNGAYWGLTTLDLLQKLGSVDREAVVSWVMSCQHDCGL</sequence>
<dbReference type="EMBL" id="CM056811">
    <property type="protein sequence ID" value="KAJ8634816.1"/>
    <property type="molecule type" value="Genomic_DNA"/>
</dbReference>
<keyword evidence="2" id="KW-1185">Reference proteome</keyword>
<evidence type="ECO:0000313" key="2">
    <source>
        <dbReference type="Proteomes" id="UP001234297"/>
    </source>
</evidence>